<feature type="signal peptide" evidence="1">
    <location>
        <begin position="1"/>
        <end position="22"/>
    </location>
</feature>
<dbReference type="InterPro" id="IPR000010">
    <property type="entry name" value="Cystatin_dom"/>
</dbReference>
<keyword evidence="4" id="KW-1185">Reference proteome</keyword>
<organism evidence="3 4">
    <name type="scientific">Umbra pygmaea</name>
    <name type="common">Eastern mudminnow</name>
    <dbReference type="NCBI Taxonomy" id="75934"/>
    <lineage>
        <taxon>Eukaryota</taxon>
        <taxon>Metazoa</taxon>
        <taxon>Chordata</taxon>
        <taxon>Craniata</taxon>
        <taxon>Vertebrata</taxon>
        <taxon>Euteleostomi</taxon>
        <taxon>Actinopterygii</taxon>
        <taxon>Neopterygii</taxon>
        <taxon>Teleostei</taxon>
        <taxon>Protacanthopterygii</taxon>
        <taxon>Esociformes</taxon>
        <taxon>Umbridae</taxon>
        <taxon>Umbra</taxon>
    </lineage>
</organism>
<protein>
    <recommendedName>
        <fullName evidence="2">Cystatin domain-containing protein</fullName>
    </recommendedName>
</protein>
<proteinExistence type="predicted"/>
<evidence type="ECO:0000313" key="4">
    <source>
        <dbReference type="Proteomes" id="UP001557470"/>
    </source>
</evidence>
<keyword evidence="1" id="KW-0732">Signal</keyword>
<dbReference type="EMBL" id="JAGEUA010000001">
    <property type="protein sequence ID" value="KAL1022324.1"/>
    <property type="molecule type" value="Genomic_DNA"/>
</dbReference>
<feature type="chain" id="PRO_5044833913" description="Cystatin domain-containing protein" evidence="1">
    <location>
        <begin position="23"/>
        <end position="122"/>
    </location>
</feature>
<name>A0ABD0XLR4_UMBPY</name>
<feature type="domain" description="Cystatin" evidence="2">
    <location>
        <begin position="30"/>
        <end position="89"/>
    </location>
</feature>
<dbReference type="Proteomes" id="UP001557470">
    <property type="component" value="Unassembled WGS sequence"/>
</dbReference>
<gene>
    <name evidence="3" type="ORF">UPYG_G00025160</name>
</gene>
<dbReference type="SUPFAM" id="SSF54403">
    <property type="entry name" value="Cystatin/monellin"/>
    <property type="match status" value="1"/>
</dbReference>
<dbReference type="Pfam" id="PF00031">
    <property type="entry name" value="Cystatin"/>
    <property type="match status" value="1"/>
</dbReference>
<reference evidence="3 4" key="1">
    <citation type="submission" date="2024-06" db="EMBL/GenBank/DDBJ databases">
        <authorList>
            <person name="Pan Q."/>
            <person name="Wen M."/>
            <person name="Jouanno E."/>
            <person name="Zahm M."/>
            <person name="Klopp C."/>
            <person name="Cabau C."/>
            <person name="Louis A."/>
            <person name="Berthelot C."/>
            <person name="Parey E."/>
            <person name="Roest Crollius H."/>
            <person name="Montfort J."/>
            <person name="Robinson-Rechavi M."/>
            <person name="Bouchez O."/>
            <person name="Lampietro C."/>
            <person name="Lopez Roques C."/>
            <person name="Donnadieu C."/>
            <person name="Postlethwait J."/>
            <person name="Bobe J."/>
            <person name="Verreycken H."/>
            <person name="Guiguen Y."/>
        </authorList>
    </citation>
    <scope>NUCLEOTIDE SEQUENCE [LARGE SCALE GENOMIC DNA]</scope>
    <source>
        <strain evidence="3">Up_M1</strain>
        <tissue evidence="3">Testis</tissue>
    </source>
</reference>
<comment type="caution">
    <text evidence="3">The sequence shown here is derived from an EMBL/GenBank/DDBJ whole genome shotgun (WGS) entry which is preliminary data.</text>
</comment>
<evidence type="ECO:0000256" key="1">
    <source>
        <dbReference type="SAM" id="SignalP"/>
    </source>
</evidence>
<dbReference type="AlphaFoldDB" id="A0ABD0XLR4"/>
<dbReference type="Gene3D" id="3.10.450.10">
    <property type="match status" value="1"/>
</dbReference>
<accession>A0ABD0XLR4</accession>
<evidence type="ECO:0000313" key="3">
    <source>
        <dbReference type="EMBL" id="KAL1022324.1"/>
    </source>
</evidence>
<sequence length="122" mass="13574">MFNFGHNLYTLYFLSTLAFTMASVAPAGLNVDPTDPEVQACVEFGIESFNFHSQTQKLHTVSKFHSVRKEPIGGGQYVIDVEVIGSSDSTNNQVFRCQFVIVTAPWKNQQRILIKSSCNPVS</sequence>
<evidence type="ECO:0000259" key="2">
    <source>
        <dbReference type="Pfam" id="PF00031"/>
    </source>
</evidence>
<dbReference type="InterPro" id="IPR046350">
    <property type="entry name" value="Cystatin_sf"/>
</dbReference>